<name>A0AAD7Z6I6_DIPPU</name>
<dbReference type="AlphaFoldDB" id="A0AAD7Z6I6"/>
<accession>A0AAD7Z6I6</accession>
<dbReference type="Proteomes" id="UP001233999">
    <property type="component" value="Unassembled WGS sequence"/>
</dbReference>
<evidence type="ECO:0000313" key="1">
    <source>
        <dbReference type="EMBL" id="KAJ9575090.1"/>
    </source>
</evidence>
<reference evidence="1" key="1">
    <citation type="journal article" date="2023" name="IScience">
        <title>Live-bearing cockroach genome reveals convergent evolutionary mechanisms linked to viviparity in insects and beyond.</title>
        <authorList>
            <person name="Fouks B."/>
            <person name="Harrison M.C."/>
            <person name="Mikhailova A.A."/>
            <person name="Marchal E."/>
            <person name="English S."/>
            <person name="Carruthers M."/>
            <person name="Jennings E.C."/>
            <person name="Chiamaka E.L."/>
            <person name="Frigard R.A."/>
            <person name="Pippel M."/>
            <person name="Attardo G.M."/>
            <person name="Benoit J.B."/>
            <person name="Bornberg-Bauer E."/>
            <person name="Tobe S.S."/>
        </authorList>
    </citation>
    <scope>NUCLEOTIDE SEQUENCE</scope>
    <source>
        <strain evidence="1">Stay&amp;Tobe</strain>
    </source>
</reference>
<keyword evidence="2" id="KW-1185">Reference proteome</keyword>
<protein>
    <submittedName>
        <fullName evidence="1">Uncharacterized protein</fullName>
    </submittedName>
</protein>
<feature type="non-terminal residue" evidence="1">
    <location>
        <position position="144"/>
    </location>
</feature>
<comment type="caution">
    <text evidence="1">The sequence shown here is derived from an EMBL/GenBank/DDBJ whole genome shotgun (WGS) entry which is preliminary data.</text>
</comment>
<sequence length="144" mass="16130">NTLGLLCMIKYKDADCRYVNVNHCQASIEKIMMPSMPLTTNKVFFYQDVVSQECCHLSTTALSSVVLRRESVSCSPLPSPSMNAGLLEPCMSAGGHTFEDEGASLPMSSLYFGGVLGTRVRQRRLDHEPLYRVDKTVRHRILWS</sequence>
<dbReference type="EMBL" id="JASPKZ010010240">
    <property type="protein sequence ID" value="KAJ9575090.1"/>
    <property type="molecule type" value="Genomic_DNA"/>
</dbReference>
<evidence type="ECO:0000313" key="2">
    <source>
        <dbReference type="Proteomes" id="UP001233999"/>
    </source>
</evidence>
<organism evidence="1 2">
    <name type="scientific">Diploptera punctata</name>
    <name type="common">Pacific beetle cockroach</name>
    <dbReference type="NCBI Taxonomy" id="6984"/>
    <lineage>
        <taxon>Eukaryota</taxon>
        <taxon>Metazoa</taxon>
        <taxon>Ecdysozoa</taxon>
        <taxon>Arthropoda</taxon>
        <taxon>Hexapoda</taxon>
        <taxon>Insecta</taxon>
        <taxon>Pterygota</taxon>
        <taxon>Neoptera</taxon>
        <taxon>Polyneoptera</taxon>
        <taxon>Dictyoptera</taxon>
        <taxon>Blattodea</taxon>
        <taxon>Blaberoidea</taxon>
        <taxon>Blaberidae</taxon>
        <taxon>Diplopterinae</taxon>
        <taxon>Diploptera</taxon>
    </lineage>
</organism>
<proteinExistence type="predicted"/>
<reference evidence="1" key="2">
    <citation type="submission" date="2023-05" db="EMBL/GenBank/DDBJ databases">
        <authorList>
            <person name="Fouks B."/>
        </authorList>
    </citation>
    <scope>NUCLEOTIDE SEQUENCE</scope>
    <source>
        <strain evidence="1">Stay&amp;Tobe</strain>
        <tissue evidence="1">Testes</tissue>
    </source>
</reference>
<gene>
    <name evidence="1" type="ORF">L9F63_007751</name>
</gene>
<feature type="non-terminal residue" evidence="1">
    <location>
        <position position="1"/>
    </location>
</feature>